<accession>A0AAP0NIA0</accession>
<feature type="compositionally biased region" description="Low complexity" evidence="1">
    <location>
        <begin position="83"/>
        <end position="102"/>
    </location>
</feature>
<feature type="region of interest" description="Disordered" evidence="1">
    <location>
        <begin position="261"/>
        <end position="286"/>
    </location>
</feature>
<feature type="region of interest" description="Disordered" evidence="1">
    <location>
        <begin position="44"/>
        <end position="140"/>
    </location>
</feature>
<proteinExistence type="predicted"/>
<evidence type="ECO:0000313" key="4">
    <source>
        <dbReference type="Proteomes" id="UP001415857"/>
    </source>
</evidence>
<feature type="domain" description="DUF3741" evidence="2">
    <location>
        <begin position="306"/>
        <end position="320"/>
    </location>
</feature>
<feature type="region of interest" description="Disordered" evidence="1">
    <location>
        <begin position="339"/>
        <end position="425"/>
    </location>
</feature>
<sequence>MSAKILYSLKDENPDLQKQIGCMNGIFQLFDRRHFLGGSRRVTHKRLPPVGQSGSNEMQTNSALQKAKEKNPKKVVKEKQRISSESSRTSFSSSSCSSTFSSIDGNKTTQLEPSSVGHPIFPETPSRDLPTNQSNTSSWLGRRSLDLRDVVKDSIYRETHGLSVKTATKEEAVGHTMKHIDSPRPLQLSKSVKPRVSGLNESFRVPANLREAREDSNERKEGCLLLAPKDARRLSYDGRESRHTFKSTMKLKELPRLSLDSRERSMRGSTSEFKSNSLLGNRMENGNTNNILDPQQEPESYKWPSSVVAKLMGLEALPDSLSTNEGNIRLSKPCQDEDLVSFSRSSRTANEIQQNRISESPRSSHKEPISPRLRNADSVMKPTSSSRIPIEPAPWRQPDGNRGSQKPAFKHREAPTKATNSPSVYGEIEKRLAQLEFKKSGKDLRALKQILDAMQKTRDTLETKQGQASDSVLQTSSSSPNYSGHDQSSKSANRKNLQSNHPISATNKGTSPPKTFGSPIVISETR</sequence>
<feature type="region of interest" description="Disordered" evidence="1">
    <location>
        <begin position="460"/>
        <end position="526"/>
    </location>
</feature>
<feature type="compositionally biased region" description="Polar residues" evidence="1">
    <location>
        <begin position="342"/>
        <end position="361"/>
    </location>
</feature>
<evidence type="ECO:0000259" key="2">
    <source>
        <dbReference type="Pfam" id="PF14383"/>
    </source>
</evidence>
<reference evidence="3 4" key="1">
    <citation type="journal article" date="2024" name="Plant J.">
        <title>Genome sequences and population genomics reveal climatic adaptation and genomic divergence between two closely related sweetgum species.</title>
        <authorList>
            <person name="Xu W.Q."/>
            <person name="Ren C.Q."/>
            <person name="Zhang X.Y."/>
            <person name="Comes H.P."/>
            <person name="Liu X.H."/>
            <person name="Li Y.G."/>
            <person name="Kettle C.J."/>
            <person name="Jalonen R."/>
            <person name="Gaisberger H."/>
            <person name="Ma Y.Z."/>
            <person name="Qiu Y.X."/>
        </authorList>
    </citation>
    <scope>NUCLEOTIDE SEQUENCE [LARGE SCALE GENOMIC DNA]</scope>
    <source>
        <strain evidence="3">Hangzhou</strain>
    </source>
</reference>
<protein>
    <recommendedName>
        <fullName evidence="2">DUF3741 domain-containing protein</fullName>
    </recommendedName>
</protein>
<gene>
    <name evidence="3" type="ORF">L1049_001848</name>
</gene>
<dbReference type="GO" id="GO:0051513">
    <property type="term" value="P:regulation of monopolar cell growth"/>
    <property type="evidence" value="ECO:0007669"/>
    <property type="project" value="InterPro"/>
</dbReference>
<evidence type="ECO:0000313" key="3">
    <source>
        <dbReference type="EMBL" id="KAK9271489.1"/>
    </source>
</evidence>
<feature type="compositionally biased region" description="Polar residues" evidence="1">
    <location>
        <begin position="129"/>
        <end position="139"/>
    </location>
</feature>
<dbReference type="Proteomes" id="UP001415857">
    <property type="component" value="Unassembled WGS sequence"/>
</dbReference>
<name>A0AAP0NIA0_LIQFO</name>
<dbReference type="InterPro" id="IPR033334">
    <property type="entry name" value="LNG1/2"/>
</dbReference>
<dbReference type="PANTHER" id="PTHR31680:SF15">
    <property type="entry name" value="PROTEIN LONGIFOLIA 2"/>
    <property type="match status" value="1"/>
</dbReference>
<comment type="caution">
    <text evidence="3">The sequence shown here is derived from an EMBL/GenBank/DDBJ whole genome shotgun (WGS) entry which is preliminary data.</text>
</comment>
<keyword evidence="4" id="KW-1185">Reference proteome</keyword>
<dbReference type="AlphaFoldDB" id="A0AAP0NIA0"/>
<dbReference type="Pfam" id="PF14383">
    <property type="entry name" value="VARLMGL"/>
    <property type="match status" value="1"/>
</dbReference>
<feature type="compositionally biased region" description="Polar residues" evidence="1">
    <location>
        <begin position="103"/>
        <end position="113"/>
    </location>
</feature>
<feature type="compositionally biased region" description="Basic and acidic residues" evidence="1">
    <location>
        <begin position="66"/>
        <end position="82"/>
    </location>
</feature>
<feature type="compositionally biased region" description="Polar residues" evidence="1">
    <location>
        <begin position="267"/>
        <end position="286"/>
    </location>
</feature>
<feature type="compositionally biased region" description="Polar residues" evidence="1">
    <location>
        <begin position="52"/>
        <end position="64"/>
    </location>
</feature>
<dbReference type="EMBL" id="JBBPBK010000013">
    <property type="protein sequence ID" value="KAK9271489.1"/>
    <property type="molecule type" value="Genomic_DNA"/>
</dbReference>
<evidence type="ECO:0000256" key="1">
    <source>
        <dbReference type="SAM" id="MobiDB-lite"/>
    </source>
</evidence>
<dbReference type="InterPro" id="IPR032795">
    <property type="entry name" value="DUF3741-assoc"/>
</dbReference>
<feature type="compositionally biased region" description="Polar residues" evidence="1">
    <location>
        <begin position="463"/>
        <end position="513"/>
    </location>
</feature>
<organism evidence="3 4">
    <name type="scientific">Liquidambar formosana</name>
    <name type="common">Formosan gum</name>
    <dbReference type="NCBI Taxonomy" id="63359"/>
    <lineage>
        <taxon>Eukaryota</taxon>
        <taxon>Viridiplantae</taxon>
        <taxon>Streptophyta</taxon>
        <taxon>Embryophyta</taxon>
        <taxon>Tracheophyta</taxon>
        <taxon>Spermatophyta</taxon>
        <taxon>Magnoliopsida</taxon>
        <taxon>eudicotyledons</taxon>
        <taxon>Gunneridae</taxon>
        <taxon>Pentapetalae</taxon>
        <taxon>Saxifragales</taxon>
        <taxon>Altingiaceae</taxon>
        <taxon>Liquidambar</taxon>
    </lineage>
</organism>
<dbReference type="PANTHER" id="PTHR31680">
    <property type="entry name" value="LONGIFOLIA PROTEIN"/>
    <property type="match status" value="1"/>
</dbReference>